<dbReference type="Pfam" id="PF03466">
    <property type="entry name" value="LysR_substrate"/>
    <property type="match status" value="1"/>
</dbReference>
<dbReference type="RefSeq" id="WP_130483883.1">
    <property type="nucleotide sequence ID" value="NZ_SGWV01000015.1"/>
</dbReference>
<evidence type="ECO:0000256" key="1">
    <source>
        <dbReference type="ARBA" id="ARBA00009437"/>
    </source>
</evidence>
<dbReference type="PROSITE" id="PS50931">
    <property type="entry name" value="HTH_LYSR"/>
    <property type="match status" value="1"/>
</dbReference>
<dbReference type="InterPro" id="IPR058163">
    <property type="entry name" value="LysR-type_TF_proteobact-type"/>
</dbReference>
<keyword evidence="8" id="KW-1185">Reference proteome</keyword>
<sequence length="331" mass="35346">MTIDADDLLLFARVVEAGSLSAAAARLDWPKSTVSRRLSGLEQQLGERLLQRSTRRLSLTEFGQGVLEHARQVVAEVEAAQALAAHRQVVPSGRLRVSMAGDLATFLLADIVADFLVRHPQITLELDLSPRRVDLIAENVDVAIRAGELPADSSLSARRLVDFTGALYAAPSWVDRREPVVEPAQLTQLDGLVLSREGAEPRAWTLTGPAAGLTWTGRPRVHAAANSPHLLAQLAMAGLGITALPDLYAADAVANGRLVRVLPGWQTEPSPAWAVFPERRLMPARTRAFIDAMVNGLAQRCRAHGCGGAVEPDSGGVQRSGSSGEPVQALA</sequence>
<dbReference type="GO" id="GO:0003677">
    <property type="term" value="F:DNA binding"/>
    <property type="evidence" value="ECO:0007669"/>
    <property type="project" value="UniProtKB-KW"/>
</dbReference>
<keyword evidence="3 7" id="KW-0238">DNA-binding</keyword>
<accession>A0A4Q7LBS4</accession>
<dbReference type="Pfam" id="PF00126">
    <property type="entry name" value="HTH_1"/>
    <property type="match status" value="1"/>
</dbReference>
<dbReference type="InterPro" id="IPR000847">
    <property type="entry name" value="LysR_HTH_N"/>
</dbReference>
<dbReference type="SUPFAM" id="SSF46785">
    <property type="entry name" value="Winged helix' DNA-binding domain"/>
    <property type="match status" value="1"/>
</dbReference>
<evidence type="ECO:0000256" key="4">
    <source>
        <dbReference type="ARBA" id="ARBA00023163"/>
    </source>
</evidence>
<dbReference type="SUPFAM" id="SSF53850">
    <property type="entry name" value="Periplasmic binding protein-like II"/>
    <property type="match status" value="1"/>
</dbReference>
<keyword evidence="2" id="KW-0805">Transcription regulation</keyword>
<dbReference type="OrthoDB" id="116299at2"/>
<feature type="region of interest" description="Disordered" evidence="5">
    <location>
        <begin position="310"/>
        <end position="331"/>
    </location>
</feature>
<evidence type="ECO:0000313" key="8">
    <source>
        <dbReference type="Proteomes" id="UP000293433"/>
    </source>
</evidence>
<dbReference type="PANTHER" id="PTHR30537:SF5">
    <property type="entry name" value="HTH-TYPE TRANSCRIPTIONAL ACTIVATOR TTDR-RELATED"/>
    <property type="match status" value="1"/>
</dbReference>
<dbReference type="Gene3D" id="1.10.10.10">
    <property type="entry name" value="Winged helix-like DNA-binding domain superfamily/Winged helix DNA-binding domain"/>
    <property type="match status" value="1"/>
</dbReference>
<name>A0A4Q7LBS4_9BURK</name>
<gene>
    <name evidence="7" type="ORF">EV685_4069</name>
</gene>
<organism evidence="7 8">
    <name type="scientific">Sphaerotilus mobilis</name>
    <dbReference type="NCBI Taxonomy" id="47994"/>
    <lineage>
        <taxon>Bacteria</taxon>
        <taxon>Pseudomonadati</taxon>
        <taxon>Pseudomonadota</taxon>
        <taxon>Betaproteobacteria</taxon>
        <taxon>Burkholderiales</taxon>
        <taxon>Sphaerotilaceae</taxon>
        <taxon>Sphaerotilus</taxon>
    </lineage>
</organism>
<dbReference type="CDD" id="cd08422">
    <property type="entry name" value="PBP2_CrgA_like"/>
    <property type="match status" value="1"/>
</dbReference>
<dbReference type="FunFam" id="1.10.10.10:FF:000001">
    <property type="entry name" value="LysR family transcriptional regulator"/>
    <property type="match status" value="1"/>
</dbReference>
<dbReference type="Proteomes" id="UP000293433">
    <property type="component" value="Unassembled WGS sequence"/>
</dbReference>
<dbReference type="EMBL" id="SGWV01000015">
    <property type="protein sequence ID" value="RZS46652.1"/>
    <property type="molecule type" value="Genomic_DNA"/>
</dbReference>
<dbReference type="GO" id="GO:0003700">
    <property type="term" value="F:DNA-binding transcription factor activity"/>
    <property type="evidence" value="ECO:0007669"/>
    <property type="project" value="InterPro"/>
</dbReference>
<dbReference type="AlphaFoldDB" id="A0A4Q7LBS4"/>
<dbReference type="Gene3D" id="3.40.190.290">
    <property type="match status" value="1"/>
</dbReference>
<proteinExistence type="inferred from homology"/>
<keyword evidence="4" id="KW-0804">Transcription</keyword>
<dbReference type="PANTHER" id="PTHR30537">
    <property type="entry name" value="HTH-TYPE TRANSCRIPTIONAL REGULATOR"/>
    <property type="match status" value="1"/>
</dbReference>
<evidence type="ECO:0000256" key="5">
    <source>
        <dbReference type="SAM" id="MobiDB-lite"/>
    </source>
</evidence>
<dbReference type="InterPro" id="IPR036388">
    <property type="entry name" value="WH-like_DNA-bd_sf"/>
</dbReference>
<evidence type="ECO:0000256" key="3">
    <source>
        <dbReference type="ARBA" id="ARBA00023125"/>
    </source>
</evidence>
<comment type="similarity">
    <text evidence="1">Belongs to the LysR transcriptional regulatory family.</text>
</comment>
<dbReference type="InterPro" id="IPR036390">
    <property type="entry name" value="WH_DNA-bd_sf"/>
</dbReference>
<evidence type="ECO:0000259" key="6">
    <source>
        <dbReference type="PROSITE" id="PS50931"/>
    </source>
</evidence>
<protein>
    <submittedName>
        <fullName evidence="7">DNA-binding transcriptional LysR family regulator</fullName>
    </submittedName>
</protein>
<evidence type="ECO:0000313" key="7">
    <source>
        <dbReference type="EMBL" id="RZS46652.1"/>
    </source>
</evidence>
<comment type="caution">
    <text evidence="7">The sequence shown here is derived from an EMBL/GenBank/DDBJ whole genome shotgun (WGS) entry which is preliminary data.</text>
</comment>
<reference evidence="7 8" key="1">
    <citation type="submission" date="2019-02" db="EMBL/GenBank/DDBJ databases">
        <title>Genomic Encyclopedia of Type Strains, Phase IV (KMG-IV): sequencing the most valuable type-strain genomes for metagenomic binning, comparative biology and taxonomic classification.</title>
        <authorList>
            <person name="Goeker M."/>
        </authorList>
    </citation>
    <scope>NUCLEOTIDE SEQUENCE [LARGE SCALE GENOMIC DNA]</scope>
    <source>
        <strain evidence="7 8">DSM 10617</strain>
    </source>
</reference>
<evidence type="ECO:0000256" key="2">
    <source>
        <dbReference type="ARBA" id="ARBA00023015"/>
    </source>
</evidence>
<dbReference type="InterPro" id="IPR005119">
    <property type="entry name" value="LysR_subst-bd"/>
</dbReference>
<feature type="domain" description="HTH lysR-type" evidence="6">
    <location>
        <begin position="3"/>
        <end position="60"/>
    </location>
</feature>